<dbReference type="Proteomes" id="UP000483765">
    <property type="component" value="Unassembled WGS sequence"/>
</dbReference>
<evidence type="ECO:0000313" key="2">
    <source>
        <dbReference type="EMBL" id="MYN69921.1"/>
    </source>
</evidence>
<keyword evidence="1" id="KW-1133">Transmembrane helix</keyword>
<dbReference type="Pfam" id="PF22564">
    <property type="entry name" value="HAAS"/>
    <property type="match status" value="1"/>
</dbReference>
<keyword evidence="1" id="KW-0812">Transmembrane</keyword>
<feature type="transmembrane region" description="Helical" evidence="1">
    <location>
        <begin position="146"/>
        <end position="167"/>
    </location>
</feature>
<dbReference type="RefSeq" id="WP_160864223.1">
    <property type="nucleotide sequence ID" value="NZ_WNXH01000009.1"/>
</dbReference>
<comment type="caution">
    <text evidence="2">The sequence shown here is derived from an EMBL/GenBank/DDBJ whole genome shotgun (WGS) entry which is preliminary data.</text>
</comment>
<feature type="transmembrane region" description="Helical" evidence="1">
    <location>
        <begin position="77"/>
        <end position="103"/>
    </location>
</feature>
<name>A0A6L8MXP2_STRSU</name>
<dbReference type="EMBL" id="WNXH01000009">
    <property type="protein sequence ID" value="MYN69921.1"/>
    <property type="molecule type" value="Genomic_DNA"/>
</dbReference>
<protein>
    <submittedName>
        <fullName evidence="2">DUF1700 domain-containing protein</fullName>
    </submittedName>
</protein>
<reference evidence="2 3" key="1">
    <citation type="submission" date="2019-11" db="EMBL/GenBank/DDBJ databases">
        <title>Divergent Streptococcus suis from cattle.</title>
        <authorList>
            <person name="Williamson C."/>
        </authorList>
    </citation>
    <scope>NUCLEOTIDE SEQUENCE [LARGE SCALE GENOMIC DNA]</scope>
    <source>
        <strain evidence="2 3">10-36905</strain>
    </source>
</reference>
<gene>
    <name evidence="2" type="ORF">GLP18_06735</name>
</gene>
<keyword evidence="1" id="KW-0472">Membrane</keyword>
<organism evidence="2 3">
    <name type="scientific">Streptococcus suis</name>
    <dbReference type="NCBI Taxonomy" id="1307"/>
    <lineage>
        <taxon>Bacteria</taxon>
        <taxon>Bacillati</taxon>
        <taxon>Bacillota</taxon>
        <taxon>Bacilli</taxon>
        <taxon>Lactobacillales</taxon>
        <taxon>Streptococcaceae</taxon>
        <taxon>Streptococcus</taxon>
    </lineage>
</organism>
<proteinExistence type="predicted"/>
<feature type="transmembrane region" description="Helical" evidence="1">
    <location>
        <begin position="109"/>
        <end position="134"/>
    </location>
</feature>
<dbReference type="AlphaFoldDB" id="A0A6L8MXP2"/>
<sequence>MTRTEYLQKLEKHLKHLPKEDFQDTLDYFNEHFDEAGPENEQAIIQELGTPKEAARDILAHLYNKEKSEQKPNTRNMVWLIILSILAAPIGIPLAITLVALFITLLLLILSAILILISLWIVLLSLGIAQLLLAFDLFSLSWSSSLLFTGLALICFALSLLGSKLTLDWSSKSFLLILHWIQRAIRKGDYHEKA</sequence>
<evidence type="ECO:0000313" key="3">
    <source>
        <dbReference type="Proteomes" id="UP000483765"/>
    </source>
</evidence>
<evidence type="ECO:0000256" key="1">
    <source>
        <dbReference type="SAM" id="Phobius"/>
    </source>
</evidence>
<accession>A0A6L8MXP2</accession>